<organism evidence="1 2">
    <name type="scientific">Candidatus Thiodiazotropha lotti</name>
    <dbReference type="NCBI Taxonomy" id="2792787"/>
    <lineage>
        <taxon>Bacteria</taxon>
        <taxon>Pseudomonadati</taxon>
        <taxon>Pseudomonadota</taxon>
        <taxon>Gammaproteobacteria</taxon>
        <taxon>Chromatiales</taxon>
        <taxon>Sedimenticolaceae</taxon>
        <taxon>Candidatus Thiodiazotropha</taxon>
    </lineage>
</organism>
<accession>A0A9E4K715</accession>
<protein>
    <submittedName>
        <fullName evidence="1">Uncharacterized protein</fullName>
    </submittedName>
</protein>
<dbReference type="AlphaFoldDB" id="A0A9E4K715"/>
<gene>
    <name evidence="1" type="ORF">JAZ04_14330</name>
</gene>
<evidence type="ECO:0000313" key="2">
    <source>
        <dbReference type="Proteomes" id="UP000886687"/>
    </source>
</evidence>
<evidence type="ECO:0000313" key="1">
    <source>
        <dbReference type="EMBL" id="MCG7940016.1"/>
    </source>
</evidence>
<dbReference type="EMBL" id="JAEPDI010000012">
    <property type="protein sequence ID" value="MCG7940016.1"/>
    <property type="molecule type" value="Genomic_DNA"/>
</dbReference>
<sequence length="108" mass="12594">MSGEREIKVRRMMQSFEHQISEMNSQAIKEIAGDIKQSDFLELAQSISILRAKYLKDVLMIAHADEEHLTNKLCYETKEAREAYLEAIESFDQLKHALQRGYFNLVDD</sequence>
<name>A0A9E4K715_9GAMM</name>
<proteinExistence type="predicted"/>
<comment type="caution">
    <text evidence="1">The sequence shown here is derived from an EMBL/GenBank/DDBJ whole genome shotgun (WGS) entry which is preliminary data.</text>
</comment>
<dbReference type="Proteomes" id="UP000886687">
    <property type="component" value="Unassembled WGS sequence"/>
</dbReference>
<reference evidence="1" key="1">
    <citation type="journal article" date="2021" name="Proc. Natl. Acad. Sci. U.S.A.">
        <title>Global biogeography of chemosynthetic symbionts reveals both localized and globally distributed symbiont groups. .</title>
        <authorList>
            <person name="Osvatic J.T."/>
            <person name="Wilkins L.G.E."/>
            <person name="Leibrecht L."/>
            <person name="Leray M."/>
            <person name="Zauner S."/>
            <person name="Polzin J."/>
            <person name="Camacho Y."/>
            <person name="Gros O."/>
            <person name="van Gils J.A."/>
            <person name="Eisen J.A."/>
            <person name="Petersen J.M."/>
            <person name="Yuen B."/>
        </authorList>
    </citation>
    <scope>NUCLEOTIDE SEQUENCE</scope>
    <source>
        <strain evidence="1">MAGL173</strain>
    </source>
</reference>